<dbReference type="Gene3D" id="2.60.40.10">
    <property type="entry name" value="Immunoglobulins"/>
    <property type="match status" value="1"/>
</dbReference>
<dbReference type="InterPro" id="IPR011625">
    <property type="entry name" value="A2M_N_BRD"/>
</dbReference>
<sequence>ISSAWLLSCQLFRISPKAADPDSNRIAQWSDKSVAGGILDLSHPVIPEAAQGSYTITATTDQGEQAARSFDIKEYVLPKFEVKVHLPSVITILDKEATLKICGNSRKTEEPRRYLGNERRPEYKSADIQVAPIYSKSNSFLKLMQVRGKLACDEDATVRARYIIQGEELKKEQEAVDVFYLVGLRSHFLSFNQGQFSVSLPRVSDLAPVAQLVVYTVMPSGAVVADSQDFPVQLCLNNKVVLRFSSLQELPAERTTLRLQAQPGSLCSVRAVDQSVLLLQPDGELSVDQVLRREQILRTIMKCMILIKNVVVCTCSLLNSPVSMAHMNPMSGGLPRLKEEKKETVRTFFPETWIWDLVPVGASGSVDVEKTLPDTVTKWAAGAFCVSSLGFGVAPSIGLTAFQPFFISLTLPYSVIRGEAFTLKATVFNYLSKCILVNVTLAESDRYDFRACAGCRYSVCVCGEDRRTFSWILTPTTLGQVDLKVSAEALRTDTLCGNEVASVPDVGRIDTVVRTLLVQAEGTPQMVSHNALLCPTDGPVEKNISLVLPETFVAGSARASVSVLGDLMGRAMKNLDRLLAMPYGCGEQNMLLFAPNVFILDYLKSTAQLTQDIRDRATRFLQSGYQRELTYKHDDGSYSAFGKDDESGNTWLTSFVMKSFGGARSYIFVDEGHMTAASSWLSRLQRPDGCIQSVGKLFHNGMKGGVSDDVTLTAYISAALLELHAVHLDHLDHLDHLYSTALLAYTFALAGDAEMKSKLVTHLHHKSDARGGSRHWSRAGASGKALDSLAVEMTSYVLLALLSGPPTPGFGLDYSSGIVRWLAQNQNPYGGFSSTQDTVVALQALAKYGAATYRAEGATAVTVTAPGGLNKEFSVDQSNRLLYQEEPLNQVPGEYAVRAEGQSCVDRVCRYQGRREETNMVIINIKLLSGYILDPISLQLVVKRVDVEEGFVNIYMEEDVGRVHLLTLEEDVPVRNLKPAVVKVYDYYQTSEEAVTDYTSPCAERE</sequence>
<dbReference type="PANTHER" id="PTHR11412">
    <property type="entry name" value="MACROGLOBULIN / COMPLEMENT"/>
    <property type="match status" value="1"/>
</dbReference>
<dbReference type="Gene3D" id="1.50.10.20">
    <property type="match status" value="1"/>
</dbReference>
<keyword evidence="2" id="KW-0646">Protease inhibitor</keyword>
<dbReference type="Pfam" id="PF17791">
    <property type="entry name" value="MG3"/>
    <property type="match status" value="1"/>
</dbReference>
<evidence type="ECO:0000256" key="3">
    <source>
        <dbReference type="ARBA" id="ARBA00022729"/>
    </source>
</evidence>
<dbReference type="FunFam" id="1.50.10.20:FF:000001">
    <property type="entry name" value="CD109 isoform 1"/>
    <property type="match status" value="1"/>
</dbReference>
<organism evidence="10 11">
    <name type="scientific">Cyclopterus lumpus</name>
    <name type="common">Lumpsucker</name>
    <dbReference type="NCBI Taxonomy" id="8103"/>
    <lineage>
        <taxon>Eukaryota</taxon>
        <taxon>Metazoa</taxon>
        <taxon>Chordata</taxon>
        <taxon>Craniata</taxon>
        <taxon>Vertebrata</taxon>
        <taxon>Euteleostomi</taxon>
        <taxon>Actinopterygii</taxon>
        <taxon>Neopterygii</taxon>
        <taxon>Teleostei</taxon>
        <taxon>Neoteleostei</taxon>
        <taxon>Acanthomorphata</taxon>
        <taxon>Eupercaria</taxon>
        <taxon>Perciformes</taxon>
        <taxon>Cottioidei</taxon>
        <taxon>Cottales</taxon>
        <taxon>Cyclopteridae</taxon>
        <taxon>Cyclopterus</taxon>
    </lineage>
</organism>
<dbReference type="Gene3D" id="2.60.40.690">
    <property type="entry name" value="Alpha-macroglobulin, receptor-binding domain"/>
    <property type="match status" value="1"/>
</dbReference>
<dbReference type="InterPro" id="IPR009048">
    <property type="entry name" value="A-macroglobulin_rcpt-bd"/>
</dbReference>
<dbReference type="Ensembl" id="ENSCLMT00005002996.1">
    <property type="protein sequence ID" value="ENSCLMP00005002762.1"/>
    <property type="gene ID" value="ENSCLMG00005001498.1"/>
</dbReference>
<protein>
    <recommendedName>
        <fullName evidence="12">Alpha-2-macroglobulin-like 1</fullName>
    </recommendedName>
</protein>
<evidence type="ECO:0000313" key="10">
    <source>
        <dbReference type="Ensembl" id="ENSCLMP00005002762.1"/>
    </source>
</evidence>
<evidence type="ECO:0000256" key="5">
    <source>
        <dbReference type="ARBA" id="ARBA00023157"/>
    </source>
</evidence>
<reference evidence="10" key="2">
    <citation type="submission" date="2025-09" db="UniProtKB">
        <authorList>
            <consortium name="Ensembl"/>
        </authorList>
    </citation>
    <scope>IDENTIFICATION</scope>
</reference>
<dbReference type="Pfam" id="PF07678">
    <property type="entry name" value="TED_complement"/>
    <property type="match status" value="1"/>
</dbReference>
<evidence type="ECO:0000256" key="1">
    <source>
        <dbReference type="ARBA" id="ARBA00010952"/>
    </source>
</evidence>
<dbReference type="SMART" id="SM01360">
    <property type="entry name" value="A2M"/>
    <property type="match status" value="1"/>
</dbReference>
<dbReference type="InterPro" id="IPR047565">
    <property type="entry name" value="Alpha-macroglob_thiol-ester_cl"/>
</dbReference>
<dbReference type="InterPro" id="IPR001599">
    <property type="entry name" value="Macroglobln_a2"/>
</dbReference>
<dbReference type="InterPro" id="IPR008930">
    <property type="entry name" value="Terpenoid_cyclase/PrenylTrfase"/>
</dbReference>
<feature type="domain" description="Alpha-macroglobulin receptor-binding" evidence="9">
    <location>
        <begin position="918"/>
        <end position="998"/>
    </location>
</feature>
<dbReference type="InterPro" id="IPR050473">
    <property type="entry name" value="A2M/Complement_sys"/>
</dbReference>
<keyword evidence="11" id="KW-1185">Reference proteome</keyword>
<dbReference type="GO" id="GO:0007399">
    <property type="term" value="P:nervous system development"/>
    <property type="evidence" value="ECO:0007669"/>
    <property type="project" value="UniProtKB-ARBA"/>
</dbReference>
<dbReference type="GeneTree" id="ENSGT00940000166660"/>
<dbReference type="SUPFAM" id="SSF81296">
    <property type="entry name" value="E set domains"/>
    <property type="match status" value="1"/>
</dbReference>
<dbReference type="SUPFAM" id="SSF48239">
    <property type="entry name" value="Terpenoid cyclases/Protein prenyltransferases"/>
    <property type="match status" value="1"/>
</dbReference>
<evidence type="ECO:0000259" key="8">
    <source>
        <dbReference type="SMART" id="SM01360"/>
    </source>
</evidence>
<evidence type="ECO:0000313" key="11">
    <source>
        <dbReference type="Proteomes" id="UP000694565"/>
    </source>
</evidence>
<feature type="domain" description="Alpha-2-macroglobulin" evidence="8">
    <location>
        <begin position="352"/>
        <end position="441"/>
    </location>
</feature>
<dbReference type="InterPro" id="IPR011626">
    <property type="entry name" value="Alpha-macroglobulin_TED"/>
</dbReference>
<dbReference type="GO" id="GO:0004867">
    <property type="term" value="F:serine-type endopeptidase inhibitor activity"/>
    <property type="evidence" value="ECO:0007669"/>
    <property type="project" value="UniProtKB-KW"/>
</dbReference>
<dbReference type="InterPro" id="IPR041813">
    <property type="entry name" value="A2M_TED"/>
</dbReference>
<dbReference type="Pfam" id="PF07677">
    <property type="entry name" value="A2M_recep"/>
    <property type="match status" value="1"/>
</dbReference>
<dbReference type="Pfam" id="PF07703">
    <property type="entry name" value="A2M_BRD"/>
    <property type="match status" value="1"/>
</dbReference>
<proteinExistence type="inferred from homology"/>
<dbReference type="Proteomes" id="UP000694565">
    <property type="component" value="Unplaced"/>
</dbReference>
<keyword evidence="4" id="KW-0722">Serine protease inhibitor</keyword>
<evidence type="ECO:0000259" key="7">
    <source>
        <dbReference type="SMART" id="SM01359"/>
    </source>
</evidence>
<dbReference type="SUPFAM" id="SSF49410">
    <property type="entry name" value="Alpha-macroglobulin receptor domain"/>
    <property type="match status" value="1"/>
</dbReference>
<evidence type="ECO:0000256" key="2">
    <source>
        <dbReference type="ARBA" id="ARBA00022690"/>
    </source>
</evidence>
<dbReference type="Pfam" id="PF00207">
    <property type="entry name" value="A2M"/>
    <property type="match status" value="1"/>
</dbReference>
<dbReference type="CDD" id="cd02897">
    <property type="entry name" value="A2M_2"/>
    <property type="match status" value="1"/>
</dbReference>
<dbReference type="InterPro" id="IPR019742">
    <property type="entry name" value="MacrogloblnA2_CS"/>
</dbReference>
<dbReference type="Gene3D" id="2.60.40.1930">
    <property type="match status" value="2"/>
</dbReference>
<dbReference type="InterPro" id="IPR036595">
    <property type="entry name" value="A-macroglobulin_rcpt-bd_sf"/>
</dbReference>
<dbReference type="Gene3D" id="2.20.130.20">
    <property type="match status" value="1"/>
</dbReference>
<dbReference type="AlphaFoldDB" id="A0A8C2WDA9"/>
<dbReference type="SMART" id="SM01419">
    <property type="entry name" value="Thiol-ester_cl"/>
    <property type="match status" value="1"/>
</dbReference>
<comment type="similarity">
    <text evidence="1">Belongs to the protease inhibitor I39 (alpha-2-macroglobulin) family.</text>
</comment>
<evidence type="ECO:0000256" key="6">
    <source>
        <dbReference type="ARBA" id="ARBA00023180"/>
    </source>
</evidence>
<evidence type="ECO:0008006" key="12">
    <source>
        <dbReference type="Google" id="ProtNLM"/>
    </source>
</evidence>
<dbReference type="GO" id="GO:0005615">
    <property type="term" value="C:extracellular space"/>
    <property type="evidence" value="ECO:0007669"/>
    <property type="project" value="InterPro"/>
</dbReference>
<dbReference type="SMART" id="SM01361">
    <property type="entry name" value="A2M_recep"/>
    <property type="match status" value="1"/>
</dbReference>
<dbReference type="PROSITE" id="PS00477">
    <property type="entry name" value="ALPHA_2_MACROGLOBULIN"/>
    <property type="match status" value="1"/>
</dbReference>
<keyword evidence="5" id="KW-1015">Disulfide bond</keyword>
<dbReference type="InterPro" id="IPR014756">
    <property type="entry name" value="Ig_E-set"/>
</dbReference>
<feature type="domain" description="Alpha-2-macroglobulin bait region" evidence="7">
    <location>
        <begin position="141"/>
        <end position="279"/>
    </location>
</feature>
<dbReference type="InterPro" id="IPR041555">
    <property type="entry name" value="MG3"/>
</dbReference>
<evidence type="ECO:0000259" key="9">
    <source>
        <dbReference type="SMART" id="SM01361"/>
    </source>
</evidence>
<dbReference type="SMART" id="SM01359">
    <property type="entry name" value="A2M_N_2"/>
    <property type="match status" value="1"/>
</dbReference>
<reference evidence="10" key="1">
    <citation type="submission" date="2025-08" db="UniProtKB">
        <authorList>
            <consortium name="Ensembl"/>
        </authorList>
    </citation>
    <scope>IDENTIFICATION</scope>
</reference>
<keyword evidence="3" id="KW-0732">Signal</keyword>
<keyword evidence="6" id="KW-0325">Glycoprotein</keyword>
<evidence type="ECO:0000256" key="4">
    <source>
        <dbReference type="ARBA" id="ARBA00022900"/>
    </source>
</evidence>
<dbReference type="InterPro" id="IPR013783">
    <property type="entry name" value="Ig-like_fold"/>
</dbReference>
<name>A0A8C2WDA9_CYCLU</name>
<accession>A0A8C2WDA9</accession>
<dbReference type="PANTHER" id="PTHR11412:SF160">
    <property type="entry name" value="ALPHA-2-MACROGLOBULIN-LIKE PROTEIN 1"/>
    <property type="match status" value="1"/>
</dbReference>